<dbReference type="AlphaFoldDB" id="A0A1L9S4K6"/>
<accession>A0A1L9S4K6</accession>
<dbReference type="VEuPathDB" id="FungiDB:ASPZODRAFT_137548"/>
<organism evidence="1 2">
    <name type="scientific">Penicilliopsis zonata CBS 506.65</name>
    <dbReference type="NCBI Taxonomy" id="1073090"/>
    <lineage>
        <taxon>Eukaryota</taxon>
        <taxon>Fungi</taxon>
        <taxon>Dikarya</taxon>
        <taxon>Ascomycota</taxon>
        <taxon>Pezizomycotina</taxon>
        <taxon>Eurotiomycetes</taxon>
        <taxon>Eurotiomycetidae</taxon>
        <taxon>Eurotiales</taxon>
        <taxon>Aspergillaceae</taxon>
        <taxon>Penicilliopsis</taxon>
    </lineage>
</organism>
<name>A0A1L9S4K6_9EURO</name>
<reference evidence="2" key="1">
    <citation type="journal article" date="2017" name="Genome Biol.">
        <title>Comparative genomics reveals high biological diversity and specific adaptations in the industrially and medically important fungal genus Aspergillus.</title>
        <authorList>
            <person name="de Vries R.P."/>
            <person name="Riley R."/>
            <person name="Wiebenga A."/>
            <person name="Aguilar-Osorio G."/>
            <person name="Amillis S."/>
            <person name="Uchima C.A."/>
            <person name="Anderluh G."/>
            <person name="Asadollahi M."/>
            <person name="Askin M."/>
            <person name="Barry K."/>
            <person name="Battaglia E."/>
            <person name="Bayram O."/>
            <person name="Benocci T."/>
            <person name="Braus-Stromeyer S.A."/>
            <person name="Caldana C."/>
            <person name="Canovas D."/>
            <person name="Cerqueira G.C."/>
            <person name="Chen F."/>
            <person name="Chen W."/>
            <person name="Choi C."/>
            <person name="Clum A."/>
            <person name="Dos Santos R.A."/>
            <person name="Damasio A.R."/>
            <person name="Diallinas G."/>
            <person name="Emri T."/>
            <person name="Fekete E."/>
            <person name="Flipphi M."/>
            <person name="Freyberg S."/>
            <person name="Gallo A."/>
            <person name="Gournas C."/>
            <person name="Habgood R."/>
            <person name="Hainaut M."/>
            <person name="Harispe M.L."/>
            <person name="Henrissat B."/>
            <person name="Hilden K.S."/>
            <person name="Hope R."/>
            <person name="Hossain A."/>
            <person name="Karabika E."/>
            <person name="Karaffa L."/>
            <person name="Karanyi Z."/>
            <person name="Krasevec N."/>
            <person name="Kuo A."/>
            <person name="Kusch H."/>
            <person name="LaButti K."/>
            <person name="Lagendijk E.L."/>
            <person name="Lapidus A."/>
            <person name="Levasseur A."/>
            <person name="Lindquist E."/>
            <person name="Lipzen A."/>
            <person name="Logrieco A.F."/>
            <person name="MacCabe A."/>
            <person name="Maekelae M.R."/>
            <person name="Malavazi I."/>
            <person name="Melin P."/>
            <person name="Meyer V."/>
            <person name="Mielnichuk N."/>
            <person name="Miskei M."/>
            <person name="Molnar A.P."/>
            <person name="Mule G."/>
            <person name="Ngan C.Y."/>
            <person name="Orejas M."/>
            <person name="Orosz E."/>
            <person name="Ouedraogo J.P."/>
            <person name="Overkamp K.M."/>
            <person name="Park H.-S."/>
            <person name="Perrone G."/>
            <person name="Piumi F."/>
            <person name="Punt P.J."/>
            <person name="Ram A.F."/>
            <person name="Ramon A."/>
            <person name="Rauscher S."/>
            <person name="Record E."/>
            <person name="Riano-Pachon D.M."/>
            <person name="Robert V."/>
            <person name="Roehrig J."/>
            <person name="Ruller R."/>
            <person name="Salamov A."/>
            <person name="Salih N.S."/>
            <person name="Samson R.A."/>
            <person name="Sandor E."/>
            <person name="Sanguinetti M."/>
            <person name="Schuetze T."/>
            <person name="Sepcic K."/>
            <person name="Shelest E."/>
            <person name="Sherlock G."/>
            <person name="Sophianopoulou V."/>
            <person name="Squina F.M."/>
            <person name="Sun H."/>
            <person name="Susca A."/>
            <person name="Todd R.B."/>
            <person name="Tsang A."/>
            <person name="Unkles S.E."/>
            <person name="van de Wiele N."/>
            <person name="van Rossen-Uffink D."/>
            <person name="Oliveira J.V."/>
            <person name="Vesth T.C."/>
            <person name="Visser J."/>
            <person name="Yu J.-H."/>
            <person name="Zhou M."/>
            <person name="Andersen M.R."/>
            <person name="Archer D.B."/>
            <person name="Baker S.E."/>
            <person name="Benoit I."/>
            <person name="Brakhage A.A."/>
            <person name="Braus G.H."/>
            <person name="Fischer R."/>
            <person name="Frisvad J.C."/>
            <person name="Goldman G.H."/>
            <person name="Houbraken J."/>
            <person name="Oakley B."/>
            <person name="Pocsi I."/>
            <person name="Scazzocchio C."/>
            <person name="Seiboth B."/>
            <person name="vanKuyk P.A."/>
            <person name="Wortman J."/>
            <person name="Dyer P.S."/>
            <person name="Grigoriev I.V."/>
        </authorList>
    </citation>
    <scope>NUCLEOTIDE SEQUENCE [LARGE SCALE GENOMIC DNA]</scope>
    <source>
        <strain evidence="2">CBS 506.65</strain>
    </source>
</reference>
<dbReference type="OrthoDB" id="4314155at2759"/>
<evidence type="ECO:0000313" key="2">
    <source>
        <dbReference type="Proteomes" id="UP000184188"/>
    </source>
</evidence>
<dbReference type="EMBL" id="KV878372">
    <property type="protein sequence ID" value="OJJ42043.1"/>
    <property type="molecule type" value="Genomic_DNA"/>
</dbReference>
<keyword evidence="2" id="KW-1185">Reference proteome</keyword>
<dbReference type="GeneID" id="34610819"/>
<dbReference type="Proteomes" id="UP000184188">
    <property type="component" value="Unassembled WGS sequence"/>
</dbReference>
<evidence type="ECO:0000313" key="1">
    <source>
        <dbReference type="EMBL" id="OJJ42043.1"/>
    </source>
</evidence>
<dbReference type="RefSeq" id="XP_022576553.1">
    <property type="nucleotide sequence ID" value="XM_022724354.1"/>
</dbReference>
<proteinExistence type="predicted"/>
<sequence length="281" mass="31738">MIRPAYADAASVIPTRLSFRQLLVLISYISLECSLPATIGDTRQLEYLIQRDEKEWNPRVGLETLADMRQQSWQDICLDAQRGWKKLHNYLAQQNAIDSTVSCEQLRDHLYHLLRGIEQISAQGLNALCDQRPASKLPNSLIREKGSLILVCVSLSVIPTATDHVPLRSLLMDPERQLIKEMCHQLRGSAVFQNPVTENQLWGALESIELLFAGEEDVSGCSCGNCGSICSESRYVEFRRRYKYLHRNNASFAQSGTTYEVSEVLTEETIVEESLRNSSAC</sequence>
<protein>
    <submittedName>
        <fullName evidence="1">Uncharacterized protein</fullName>
    </submittedName>
</protein>
<gene>
    <name evidence="1" type="ORF">ASPZODRAFT_137548</name>
</gene>